<dbReference type="Pfam" id="PF02836">
    <property type="entry name" value="Glyco_hydro_2_C"/>
    <property type="match status" value="1"/>
</dbReference>
<dbReference type="RefSeq" id="WP_122201596.1">
    <property type="nucleotide sequence ID" value="NZ_CABJFV010000007.1"/>
</dbReference>
<dbReference type="Pfam" id="PF16355">
    <property type="entry name" value="DUF4982"/>
    <property type="match status" value="1"/>
</dbReference>
<keyword evidence="3" id="KW-0326">Glycosidase</keyword>
<organism evidence="9 10">
    <name type="scientific">Bacteroides nordii</name>
    <dbReference type="NCBI Taxonomy" id="291645"/>
    <lineage>
        <taxon>Bacteria</taxon>
        <taxon>Pseudomonadati</taxon>
        <taxon>Bacteroidota</taxon>
        <taxon>Bacteroidia</taxon>
        <taxon>Bacteroidales</taxon>
        <taxon>Bacteroidaceae</taxon>
        <taxon>Bacteroides</taxon>
    </lineage>
</organism>
<evidence type="ECO:0000259" key="5">
    <source>
        <dbReference type="Pfam" id="PF02836"/>
    </source>
</evidence>
<gene>
    <name evidence="9" type="ORF">DW888_11675</name>
</gene>
<dbReference type="PANTHER" id="PTHR42732:SF1">
    <property type="entry name" value="BETA-MANNOSIDASE"/>
    <property type="match status" value="1"/>
</dbReference>
<dbReference type="InterPro" id="IPR006102">
    <property type="entry name" value="Ig-like_GH2"/>
</dbReference>
<dbReference type="Pfam" id="PF00703">
    <property type="entry name" value="Glyco_hydro_2"/>
    <property type="match status" value="1"/>
</dbReference>
<evidence type="ECO:0000259" key="8">
    <source>
        <dbReference type="Pfam" id="PF18565"/>
    </source>
</evidence>
<comment type="similarity">
    <text evidence="1">Belongs to the glycosyl hydrolase 2 family.</text>
</comment>
<dbReference type="Gene3D" id="2.60.120.260">
    <property type="entry name" value="Galactose-binding domain-like"/>
    <property type="match status" value="1"/>
</dbReference>
<dbReference type="PRINTS" id="PR00132">
    <property type="entry name" value="GLHYDRLASE2"/>
</dbReference>
<evidence type="ECO:0000259" key="6">
    <source>
        <dbReference type="Pfam" id="PF02837"/>
    </source>
</evidence>
<dbReference type="SUPFAM" id="SSF51445">
    <property type="entry name" value="(Trans)glycosidases"/>
    <property type="match status" value="1"/>
</dbReference>
<dbReference type="InterPro" id="IPR048229">
    <property type="entry name" value="GalB-like"/>
</dbReference>
<dbReference type="Pfam" id="PF18565">
    <property type="entry name" value="Glyco_hydro2_C5"/>
    <property type="match status" value="1"/>
</dbReference>
<feature type="domain" description="Glycoside hydrolase family 2 catalytic" evidence="5">
    <location>
        <begin position="344"/>
        <end position="601"/>
    </location>
</feature>
<dbReference type="NCBIfam" id="NF041463">
    <property type="entry name" value="GalB"/>
    <property type="match status" value="1"/>
</dbReference>
<protein>
    <submittedName>
        <fullName evidence="9">Glycoside hydrolase family 2 protein</fullName>
    </submittedName>
</protein>
<evidence type="ECO:0000259" key="7">
    <source>
        <dbReference type="Pfam" id="PF16355"/>
    </source>
</evidence>
<dbReference type="Gene3D" id="3.20.20.80">
    <property type="entry name" value="Glycosidases"/>
    <property type="match status" value="1"/>
</dbReference>
<keyword evidence="2 9" id="KW-0378">Hydrolase</keyword>
<dbReference type="InterPro" id="IPR013783">
    <property type="entry name" value="Ig-like_fold"/>
</dbReference>
<dbReference type="EMBL" id="QSGO01000007">
    <property type="protein sequence ID" value="RHB35095.1"/>
    <property type="molecule type" value="Genomic_DNA"/>
</dbReference>
<dbReference type="InterPro" id="IPR017853">
    <property type="entry name" value="GH"/>
</dbReference>
<feature type="domain" description="Glycosyl hydrolases family 2 sugar binding" evidence="6">
    <location>
        <begin position="123"/>
        <end position="216"/>
    </location>
</feature>
<feature type="domain" description="DUF4982" evidence="7">
    <location>
        <begin position="690"/>
        <end position="749"/>
    </location>
</feature>
<dbReference type="InterPro" id="IPR040605">
    <property type="entry name" value="Glyco_hydro2_dom5"/>
</dbReference>
<dbReference type="Gene3D" id="2.60.40.10">
    <property type="entry name" value="Immunoglobulins"/>
    <property type="match status" value="3"/>
</dbReference>
<dbReference type="GO" id="GO:0004553">
    <property type="term" value="F:hydrolase activity, hydrolyzing O-glycosyl compounds"/>
    <property type="evidence" value="ECO:0007669"/>
    <property type="project" value="InterPro"/>
</dbReference>
<feature type="domain" description="Glycoside hydrolase family 2 immunoglobulin-like beta-sandwich" evidence="4">
    <location>
        <begin position="227"/>
        <end position="337"/>
    </location>
</feature>
<evidence type="ECO:0000256" key="3">
    <source>
        <dbReference type="ARBA" id="ARBA00023295"/>
    </source>
</evidence>
<dbReference type="Pfam" id="PF02837">
    <property type="entry name" value="Glyco_hydro_2_N"/>
    <property type="match status" value="1"/>
</dbReference>
<evidence type="ECO:0000256" key="1">
    <source>
        <dbReference type="ARBA" id="ARBA00007401"/>
    </source>
</evidence>
<dbReference type="GO" id="GO:0005975">
    <property type="term" value="P:carbohydrate metabolic process"/>
    <property type="evidence" value="ECO:0007669"/>
    <property type="project" value="InterPro"/>
</dbReference>
<feature type="domain" description="Glycoside hydrolase family 2" evidence="8">
    <location>
        <begin position="762"/>
        <end position="864"/>
    </location>
</feature>
<dbReference type="SUPFAM" id="SSF49785">
    <property type="entry name" value="Galactose-binding domain-like"/>
    <property type="match status" value="1"/>
</dbReference>
<evidence type="ECO:0000313" key="10">
    <source>
        <dbReference type="Proteomes" id="UP000284379"/>
    </source>
</evidence>
<dbReference type="InterPro" id="IPR036156">
    <property type="entry name" value="Beta-gal/glucu_dom_sf"/>
</dbReference>
<dbReference type="AlphaFoldDB" id="A0A413VNC1"/>
<dbReference type="InterPro" id="IPR051913">
    <property type="entry name" value="GH2_Domain-Containing"/>
</dbReference>
<dbReference type="Proteomes" id="UP000284379">
    <property type="component" value="Unassembled WGS sequence"/>
</dbReference>
<dbReference type="PANTHER" id="PTHR42732">
    <property type="entry name" value="BETA-GALACTOSIDASE"/>
    <property type="match status" value="1"/>
</dbReference>
<evidence type="ECO:0000313" key="9">
    <source>
        <dbReference type="EMBL" id="RHB35095.1"/>
    </source>
</evidence>
<dbReference type="InterPro" id="IPR006103">
    <property type="entry name" value="Glyco_hydro_2_cat"/>
</dbReference>
<dbReference type="InterPro" id="IPR006104">
    <property type="entry name" value="Glyco_hydro_2_N"/>
</dbReference>
<proteinExistence type="inferred from homology"/>
<dbReference type="SUPFAM" id="SSF49303">
    <property type="entry name" value="beta-Galactosidase/glucuronidase domain"/>
    <property type="match status" value="1"/>
</dbReference>
<dbReference type="InterPro" id="IPR008979">
    <property type="entry name" value="Galactose-bd-like_sf"/>
</dbReference>
<comment type="caution">
    <text evidence="9">The sequence shown here is derived from an EMBL/GenBank/DDBJ whole genome shotgun (WGS) entry which is preliminary data.</text>
</comment>
<reference evidence="9 10" key="1">
    <citation type="submission" date="2018-08" db="EMBL/GenBank/DDBJ databases">
        <title>A genome reference for cultivated species of the human gut microbiota.</title>
        <authorList>
            <person name="Zou Y."/>
            <person name="Xue W."/>
            <person name="Luo G."/>
        </authorList>
    </citation>
    <scope>NUCLEOTIDE SEQUENCE [LARGE SCALE GENOMIC DNA]</scope>
    <source>
        <strain evidence="9 10">AM40-30BH</strain>
    </source>
</reference>
<evidence type="ECO:0000259" key="4">
    <source>
        <dbReference type="Pfam" id="PF00703"/>
    </source>
</evidence>
<name>A0A413VNC1_9BACE</name>
<dbReference type="InterPro" id="IPR032311">
    <property type="entry name" value="DUF4982"/>
</dbReference>
<sequence length="873" mass="99558">MRKAFIFILLSIYFLSWSNEVASQERINLNRDWRYQENDPDGTDSTLHYSRLKPYLLPCANDFIKSGQKHIRPAGNPGGEVAYVKPDFDDSSWRQLNLPHDWAIEGPFNIDYVGATGKLPYWGIRWYRKSFELSPKDTGKQIYLDIDGAMSFSSVWCNGQFVGGWPYGYASYRLDLTPYVKAGKKNMLAIRLDNPDDASRWYPGSGIYRNVWLVKTSPVHVAQWGTFIRNKEISTDKVVMDMTLQLENNTGKSVQASVKTDIYEQDETGNPKGTKVASCPAMKVKIEQQATTELQSGFVVPNPKLWEIESPACYVAVTRIEVDGREVERYQTPFGIREIEFTHDQGFMLNGRKVPIKGVCMHHDLGALGAAFNEVAAERQLRIMKEMGANAIRTSHNPPAPELVALCDRMGLMMQLEFVDSWHKGKRKNDYNILFDDWNEADMRSLVRHYRNHPSVIMWSIGNEVHDQVTDLGIEIARNLTAYSHDEDPTRPTSLGCNKRDAIYRDIVNQVDIFGLNYYHKTYPLFKEQNPTRRYHASETSSATSSRGEYFFPVTKNVNDSRSGFQLSSYDMTTIGWGCMPEEQFKMNEAYPFMSGEFVWTGFDYLGEPTPYNKDLTNLLNFSDPVELEAAKKELEELGKIKTPSRSSYFGIVDLCGFPKDRYYNYQSYWRKELPLVHILPHWNWPERVGEVTPVHIYTSGDEVELFLNGKSQGRRKKEHSYDRLTWDDVRYEPGELKAIAYKEGKQWAEQQVKTTGQPAALSVNPEKKTLRNTGTDLSFVRIDVVDKEGLTVPRTKNLLKFSVSGPVEIVATDNGDATSFVPFQSHEREAYNGLCLVILRSLSGKTGEAILTVESEGLPTKKVSLQVVADVK</sequence>
<evidence type="ECO:0000256" key="2">
    <source>
        <dbReference type="ARBA" id="ARBA00022801"/>
    </source>
</evidence>
<dbReference type="InterPro" id="IPR006101">
    <property type="entry name" value="Glyco_hydro_2"/>
</dbReference>
<accession>A0A413VNC1</accession>